<evidence type="ECO:0000256" key="6">
    <source>
        <dbReference type="RuleBase" id="RU003910"/>
    </source>
</evidence>
<dbReference type="STRING" id="83449.BON30_10370"/>
<reference evidence="9" key="1">
    <citation type="submission" date="2016-11" db="EMBL/GenBank/DDBJ databases">
        <authorList>
            <person name="Shukria A."/>
            <person name="Stevens D.C."/>
        </authorList>
    </citation>
    <scope>NUCLEOTIDE SEQUENCE [LARGE SCALE GENOMIC DNA]</scope>
    <source>
        <strain evidence="9">Cbfe23</strain>
    </source>
</reference>
<comment type="function">
    <text evidence="5">Binds as a heterodimer with protein bS6 to the central domain of the 16S rRNA, where it helps stabilize the platform of the 30S subunit.</text>
</comment>
<comment type="caution">
    <text evidence="8">The sequence shown here is derived from an EMBL/GenBank/DDBJ whole genome shotgun (WGS) entry which is preliminary data.</text>
</comment>
<dbReference type="PANTHER" id="PTHR13479">
    <property type="entry name" value="30S RIBOSOMAL PROTEIN S18"/>
    <property type="match status" value="1"/>
</dbReference>
<evidence type="ECO:0000256" key="5">
    <source>
        <dbReference type="HAMAP-Rule" id="MF_00270"/>
    </source>
</evidence>
<evidence type="ECO:0000313" key="8">
    <source>
        <dbReference type="EMBL" id="OJH41270.1"/>
    </source>
</evidence>
<keyword evidence="5" id="KW-0694">RNA-binding</keyword>
<evidence type="ECO:0000313" key="9">
    <source>
        <dbReference type="Proteomes" id="UP000182229"/>
    </source>
</evidence>
<dbReference type="GO" id="GO:0070181">
    <property type="term" value="F:small ribosomal subunit rRNA binding"/>
    <property type="evidence" value="ECO:0007669"/>
    <property type="project" value="TreeGrafter"/>
</dbReference>
<gene>
    <name evidence="5" type="primary">rpsR</name>
    <name evidence="8" type="ORF">BON30_10370</name>
</gene>
<dbReference type="Gene3D" id="4.10.640.10">
    <property type="entry name" value="Ribosomal protein S18"/>
    <property type="match status" value="1"/>
</dbReference>
<keyword evidence="2 5" id="KW-0689">Ribosomal protein</keyword>
<sequence>MAIQTRNEERESRPPGPPRGDDDRRPARGGGRRKPNPLGAAETVDFKDVQLLKYFVSERGKLLPRRITGVTAKQQRRVAQAVKRARHLGLLPYLHLGG</sequence>
<keyword evidence="5" id="KW-0699">rRNA-binding</keyword>
<dbReference type="RefSeq" id="WP_071897747.1">
    <property type="nucleotide sequence ID" value="NZ_MPIN01000002.1"/>
</dbReference>
<evidence type="ECO:0000256" key="2">
    <source>
        <dbReference type="ARBA" id="ARBA00022980"/>
    </source>
</evidence>
<evidence type="ECO:0000256" key="7">
    <source>
        <dbReference type="SAM" id="MobiDB-lite"/>
    </source>
</evidence>
<dbReference type="SUPFAM" id="SSF46911">
    <property type="entry name" value="Ribosomal protein S18"/>
    <property type="match status" value="1"/>
</dbReference>
<dbReference type="GO" id="GO:0003735">
    <property type="term" value="F:structural constituent of ribosome"/>
    <property type="evidence" value="ECO:0007669"/>
    <property type="project" value="InterPro"/>
</dbReference>
<evidence type="ECO:0000256" key="3">
    <source>
        <dbReference type="ARBA" id="ARBA00023274"/>
    </source>
</evidence>
<feature type="region of interest" description="Disordered" evidence="7">
    <location>
        <begin position="1"/>
        <end position="41"/>
    </location>
</feature>
<feature type="compositionally biased region" description="Basic and acidic residues" evidence="7">
    <location>
        <begin position="1"/>
        <end position="26"/>
    </location>
</feature>
<name>A0A1L9BG85_9BACT</name>
<comment type="subunit">
    <text evidence="5">Part of the 30S ribosomal subunit. Forms a tight heterodimer with protein bS6.</text>
</comment>
<dbReference type="EMBL" id="MPIN01000002">
    <property type="protein sequence ID" value="OJH41270.1"/>
    <property type="molecule type" value="Genomic_DNA"/>
</dbReference>
<dbReference type="PRINTS" id="PR00974">
    <property type="entry name" value="RIBOSOMALS18"/>
</dbReference>
<dbReference type="NCBIfam" id="TIGR00165">
    <property type="entry name" value="S18"/>
    <property type="match status" value="1"/>
</dbReference>
<evidence type="ECO:0000256" key="4">
    <source>
        <dbReference type="ARBA" id="ARBA00035141"/>
    </source>
</evidence>
<dbReference type="GO" id="GO:0006412">
    <property type="term" value="P:translation"/>
    <property type="evidence" value="ECO:0007669"/>
    <property type="project" value="UniProtKB-UniRule"/>
</dbReference>
<dbReference type="InterPro" id="IPR018275">
    <property type="entry name" value="Ribosomal_bS18_CS"/>
</dbReference>
<dbReference type="HAMAP" id="MF_00270">
    <property type="entry name" value="Ribosomal_bS18"/>
    <property type="match status" value="1"/>
</dbReference>
<dbReference type="Pfam" id="PF01084">
    <property type="entry name" value="Ribosomal_S18"/>
    <property type="match status" value="1"/>
</dbReference>
<protein>
    <recommendedName>
        <fullName evidence="4 5">Small ribosomal subunit protein bS18</fullName>
    </recommendedName>
</protein>
<keyword evidence="9" id="KW-1185">Reference proteome</keyword>
<proteinExistence type="inferred from homology"/>
<accession>A0A1L9BG85</accession>
<keyword evidence="3 5" id="KW-0687">Ribonucleoprotein</keyword>
<comment type="similarity">
    <text evidence="1 5 6">Belongs to the bacterial ribosomal protein bS18 family.</text>
</comment>
<dbReference type="InterPro" id="IPR001648">
    <property type="entry name" value="Ribosomal_bS18"/>
</dbReference>
<dbReference type="PANTHER" id="PTHR13479:SF40">
    <property type="entry name" value="SMALL RIBOSOMAL SUBUNIT PROTEIN BS18M"/>
    <property type="match status" value="1"/>
</dbReference>
<dbReference type="PROSITE" id="PS00057">
    <property type="entry name" value="RIBOSOMAL_S18"/>
    <property type="match status" value="1"/>
</dbReference>
<evidence type="ECO:0000256" key="1">
    <source>
        <dbReference type="ARBA" id="ARBA00005589"/>
    </source>
</evidence>
<dbReference type="Proteomes" id="UP000182229">
    <property type="component" value="Unassembled WGS sequence"/>
</dbReference>
<dbReference type="OrthoDB" id="9812008at2"/>
<reference evidence="8 9" key="2">
    <citation type="submission" date="2016-12" db="EMBL/GenBank/DDBJ databases">
        <title>Draft Genome Sequence of Cystobacter ferrugineus Strain Cbfe23.</title>
        <authorList>
            <person name="Akbar S."/>
            <person name="Dowd S.E."/>
            <person name="Stevens D.C."/>
        </authorList>
    </citation>
    <scope>NUCLEOTIDE SEQUENCE [LARGE SCALE GENOMIC DNA]</scope>
    <source>
        <strain evidence="8 9">Cbfe23</strain>
    </source>
</reference>
<dbReference type="InterPro" id="IPR036870">
    <property type="entry name" value="Ribosomal_bS18_sf"/>
</dbReference>
<dbReference type="GO" id="GO:0022627">
    <property type="term" value="C:cytosolic small ribosomal subunit"/>
    <property type="evidence" value="ECO:0007669"/>
    <property type="project" value="TreeGrafter"/>
</dbReference>
<dbReference type="AlphaFoldDB" id="A0A1L9BG85"/>
<organism evidence="8 9">
    <name type="scientific">Cystobacter ferrugineus</name>
    <dbReference type="NCBI Taxonomy" id="83449"/>
    <lineage>
        <taxon>Bacteria</taxon>
        <taxon>Pseudomonadati</taxon>
        <taxon>Myxococcota</taxon>
        <taxon>Myxococcia</taxon>
        <taxon>Myxococcales</taxon>
        <taxon>Cystobacterineae</taxon>
        <taxon>Archangiaceae</taxon>
        <taxon>Cystobacter</taxon>
    </lineage>
</organism>